<evidence type="ECO:0000313" key="1">
    <source>
        <dbReference type="EMBL" id="QUC65842.1"/>
    </source>
</evidence>
<sequence>MNEELIRDTYLTRNKVKTLKHVEEVAETAAWLAGIHKLDIQKARTAALLHDISAVMSPLEMYETAVERGMPIDPAEEKYHFLLHQRISRIIAEEQFGIRDEDILSAVECHTTLKQNAGPYDQLVFIADKISWDQEGVPPYYEELKKMAEESLEEACFFYIRYQFENKLLLMPHRWISEAYEDLKKNRG</sequence>
<proteinExistence type="predicted"/>
<protein>
    <submittedName>
        <fullName evidence="1">Bis(5'-nucleosyl)-tetraphosphatase (Symmetrical) YqeK</fullName>
        <ecNumber evidence="1">3.6.1.41</ecNumber>
    </submittedName>
</protein>
<accession>A0AC61MUP9</accession>
<gene>
    <name evidence="1" type="primary">yqeK</name>
    <name evidence="1" type="ORF">JYE49_08060</name>
</gene>
<name>A0AC61MUP9_9FIRM</name>
<dbReference type="EC" id="3.6.1.41" evidence="1"/>
<dbReference type="EMBL" id="CP068393">
    <property type="protein sequence ID" value="QUC65842.1"/>
    <property type="molecule type" value="Genomic_DNA"/>
</dbReference>
<reference evidence="1" key="1">
    <citation type="submission" date="2021-01" db="EMBL/GenBank/DDBJ databases">
        <title>Complete genome sequence of Clostridiales bacterium R-7.</title>
        <authorList>
            <person name="Mahoney-Kurpe S.C."/>
            <person name="Palevich N."/>
            <person name="Koike S."/>
            <person name="Moon C.D."/>
            <person name="Attwood G.T."/>
        </authorList>
    </citation>
    <scope>NUCLEOTIDE SEQUENCE</scope>
    <source>
        <strain evidence="1">R-7</strain>
    </source>
</reference>
<keyword evidence="1" id="KW-0378">Hydrolase</keyword>
<organism evidence="1 2">
    <name type="scientific">Aristaeella hokkaidonensis</name>
    <dbReference type="NCBI Taxonomy" id="3046382"/>
    <lineage>
        <taxon>Bacteria</taxon>
        <taxon>Bacillati</taxon>
        <taxon>Bacillota</taxon>
        <taxon>Clostridia</taxon>
        <taxon>Eubacteriales</taxon>
        <taxon>Aristaeellaceae</taxon>
        <taxon>Aristaeella</taxon>
    </lineage>
</organism>
<dbReference type="Proteomes" id="UP000682782">
    <property type="component" value="Chromosome"/>
</dbReference>
<evidence type="ECO:0000313" key="2">
    <source>
        <dbReference type="Proteomes" id="UP000682782"/>
    </source>
</evidence>
<keyword evidence="2" id="KW-1185">Reference proteome</keyword>